<feature type="chain" id="PRO_5016829752" evidence="1">
    <location>
        <begin position="25"/>
        <end position="45"/>
    </location>
</feature>
<keyword evidence="1" id="KW-0732">Signal</keyword>
<name>A0A379TZ84_SALDZ</name>
<protein>
    <submittedName>
        <fullName evidence="2">Ecotin</fullName>
    </submittedName>
</protein>
<dbReference type="Proteomes" id="UP000254633">
    <property type="component" value="Unassembled WGS sequence"/>
</dbReference>
<dbReference type="EMBL" id="UGXH01000003">
    <property type="protein sequence ID" value="SUG54829.1"/>
    <property type="molecule type" value="Genomic_DNA"/>
</dbReference>
<feature type="signal peptide" evidence="1">
    <location>
        <begin position="1"/>
        <end position="24"/>
    </location>
</feature>
<gene>
    <name evidence="2" type="primary">eco_2</name>
    <name evidence="2" type="ORF">NCTC10060_01941</name>
</gene>
<proteinExistence type="predicted"/>
<dbReference type="AlphaFoldDB" id="A0A379TZ84"/>
<evidence type="ECO:0000313" key="3">
    <source>
        <dbReference type="Proteomes" id="UP000254633"/>
    </source>
</evidence>
<sequence length="45" mass="4809">MNNKMKMFVPAVVFAALASASAWAANGDTAQPLEKIAPYPQAEKE</sequence>
<reference evidence="2 3" key="1">
    <citation type="submission" date="2018-06" db="EMBL/GenBank/DDBJ databases">
        <authorList>
            <consortium name="Pathogen Informatics"/>
            <person name="Doyle S."/>
        </authorList>
    </citation>
    <scope>NUCLEOTIDE SEQUENCE [LARGE SCALE GENOMIC DNA]</scope>
    <source>
        <strain evidence="2 3">NCTC10060</strain>
    </source>
</reference>
<organism evidence="2 3">
    <name type="scientific">Salmonella diarizonae</name>
    <dbReference type="NCBI Taxonomy" id="59204"/>
    <lineage>
        <taxon>Bacteria</taxon>
        <taxon>Pseudomonadati</taxon>
        <taxon>Pseudomonadota</taxon>
        <taxon>Gammaproteobacteria</taxon>
        <taxon>Enterobacterales</taxon>
        <taxon>Enterobacteriaceae</taxon>
        <taxon>Salmonella</taxon>
    </lineage>
</organism>
<accession>A0A379TZ84</accession>
<evidence type="ECO:0000256" key="1">
    <source>
        <dbReference type="SAM" id="SignalP"/>
    </source>
</evidence>
<evidence type="ECO:0000313" key="2">
    <source>
        <dbReference type="EMBL" id="SUG54829.1"/>
    </source>
</evidence>